<dbReference type="AlphaFoldDB" id="A0A918N1E5"/>
<sequence length="126" mass="14098">MGRLIGVLSVCVGAALAAALCVFLLQGMQEKSTPAKTTQVNVAPEVVPDETEDVDAKAMSPEEREVLIEQTRVQIDALMEDYENHLKNREKRQELKQQIDILVNKYNKLILPVALTDVTIRARGRR</sequence>
<accession>A0A918N1E5</accession>
<dbReference type="Proteomes" id="UP000631300">
    <property type="component" value="Unassembled WGS sequence"/>
</dbReference>
<dbReference type="RefSeq" id="WP_189407844.1">
    <property type="nucleotide sequence ID" value="NZ_BMXP01000009.1"/>
</dbReference>
<evidence type="ECO:0000313" key="2">
    <source>
        <dbReference type="Proteomes" id="UP000631300"/>
    </source>
</evidence>
<protein>
    <submittedName>
        <fullName evidence="1">Uncharacterized protein</fullName>
    </submittedName>
</protein>
<reference evidence="1" key="2">
    <citation type="submission" date="2020-09" db="EMBL/GenBank/DDBJ databases">
        <authorList>
            <person name="Sun Q."/>
            <person name="Kim S."/>
        </authorList>
    </citation>
    <scope>NUCLEOTIDE SEQUENCE</scope>
    <source>
        <strain evidence="1">KCTC 22164</strain>
    </source>
</reference>
<proteinExistence type="predicted"/>
<gene>
    <name evidence="1" type="ORF">GCM10007391_29690</name>
</gene>
<evidence type="ECO:0000313" key="1">
    <source>
        <dbReference type="EMBL" id="GGW93397.1"/>
    </source>
</evidence>
<keyword evidence="2" id="KW-1185">Reference proteome</keyword>
<dbReference type="EMBL" id="BMXP01000009">
    <property type="protein sequence ID" value="GGW93397.1"/>
    <property type="molecule type" value="Genomic_DNA"/>
</dbReference>
<name>A0A918N1E5_9ALTE</name>
<reference evidence="1" key="1">
    <citation type="journal article" date="2014" name="Int. J. Syst. Evol. Microbiol.">
        <title>Complete genome sequence of Corynebacterium casei LMG S-19264T (=DSM 44701T), isolated from a smear-ripened cheese.</title>
        <authorList>
            <consortium name="US DOE Joint Genome Institute (JGI-PGF)"/>
            <person name="Walter F."/>
            <person name="Albersmeier A."/>
            <person name="Kalinowski J."/>
            <person name="Ruckert C."/>
        </authorList>
    </citation>
    <scope>NUCLEOTIDE SEQUENCE</scope>
    <source>
        <strain evidence="1">KCTC 22164</strain>
    </source>
</reference>
<organism evidence="1 2">
    <name type="scientific">Alteromonas halophila</name>
    <dbReference type="NCBI Taxonomy" id="516698"/>
    <lineage>
        <taxon>Bacteria</taxon>
        <taxon>Pseudomonadati</taxon>
        <taxon>Pseudomonadota</taxon>
        <taxon>Gammaproteobacteria</taxon>
        <taxon>Alteromonadales</taxon>
        <taxon>Alteromonadaceae</taxon>
        <taxon>Alteromonas/Salinimonas group</taxon>
        <taxon>Alteromonas</taxon>
    </lineage>
</organism>
<comment type="caution">
    <text evidence="1">The sequence shown here is derived from an EMBL/GenBank/DDBJ whole genome shotgun (WGS) entry which is preliminary data.</text>
</comment>